<sequence length="422" mass="47924">MRSTESPADKQVCYSPALLTFIENCLKHRNPVFHFPFAALEERFVAKRIQDSLAFIAAGHYFLLIMFVLIIINVIAYYPDTAAANDFFIVKYVYSPLTVAISCILYGSRLRWVQAHFYHVMAPLCVFILYVITALALAHTGDYSEFVVYHLMVAIILMAFGLRFSTLYFVGILCASGLLAYLYIESHHLPFNYIKFSNYYILYSAVVVILAAITEWHERLAFLQSILLDHQTHELTRLNQQLDLMAHQDALTGIANRRYFDDIAYKEWERALRDQQPLTVLLLDVDFFKRFNDYYGHSAGDDCLKMIAQTLSHSTLRASDMVARYGGEEFILLLPNTKASGGVSVAERIIQAVDALKMVHSQSDIAPHVTVSIGITNIMPSSHLSVTDMIQQADLALYAAKERGRHQYVMYHPELLTTSTSA</sequence>
<dbReference type="RefSeq" id="WP_107866767.1">
    <property type="nucleotide sequence ID" value="NZ_QAON01000018.1"/>
</dbReference>
<feature type="transmembrane region" description="Helical" evidence="4">
    <location>
        <begin position="167"/>
        <end position="184"/>
    </location>
</feature>
<feature type="transmembrane region" description="Helical" evidence="4">
    <location>
        <begin position="53"/>
        <end position="77"/>
    </location>
</feature>
<feature type="transmembrane region" description="Helical" evidence="4">
    <location>
        <begin position="120"/>
        <end position="140"/>
    </location>
</feature>
<keyword evidence="4" id="KW-1133">Transmembrane helix</keyword>
<proteinExistence type="predicted"/>
<evidence type="ECO:0000256" key="2">
    <source>
        <dbReference type="ARBA" id="ARBA00012528"/>
    </source>
</evidence>
<keyword evidence="7" id="KW-1185">Reference proteome</keyword>
<dbReference type="AlphaFoldDB" id="A0A2T5IUI4"/>
<dbReference type="InterPro" id="IPR000160">
    <property type="entry name" value="GGDEF_dom"/>
</dbReference>
<evidence type="ECO:0000256" key="4">
    <source>
        <dbReference type="SAM" id="Phobius"/>
    </source>
</evidence>
<dbReference type="SMART" id="SM00267">
    <property type="entry name" value="GGDEF"/>
    <property type="match status" value="1"/>
</dbReference>
<dbReference type="FunFam" id="3.30.70.270:FF:000001">
    <property type="entry name" value="Diguanylate cyclase domain protein"/>
    <property type="match status" value="1"/>
</dbReference>
<comment type="cofactor">
    <cofactor evidence="1">
        <name>Mg(2+)</name>
        <dbReference type="ChEBI" id="CHEBI:18420"/>
    </cofactor>
</comment>
<protein>
    <recommendedName>
        <fullName evidence="2">diguanylate cyclase</fullName>
        <ecNumber evidence="2">2.7.7.65</ecNumber>
    </recommendedName>
</protein>
<keyword evidence="4" id="KW-0472">Membrane</keyword>
<dbReference type="Pfam" id="PF00990">
    <property type="entry name" value="GGDEF"/>
    <property type="match status" value="1"/>
</dbReference>
<dbReference type="GO" id="GO:0005886">
    <property type="term" value="C:plasma membrane"/>
    <property type="evidence" value="ECO:0007669"/>
    <property type="project" value="TreeGrafter"/>
</dbReference>
<evidence type="ECO:0000313" key="7">
    <source>
        <dbReference type="Proteomes" id="UP000244223"/>
    </source>
</evidence>
<dbReference type="SUPFAM" id="SSF55073">
    <property type="entry name" value="Nucleotide cyclase"/>
    <property type="match status" value="1"/>
</dbReference>
<feature type="transmembrane region" description="Helical" evidence="4">
    <location>
        <begin position="89"/>
        <end position="108"/>
    </location>
</feature>
<feature type="domain" description="GGDEF" evidence="5">
    <location>
        <begin position="276"/>
        <end position="413"/>
    </location>
</feature>
<evidence type="ECO:0000256" key="1">
    <source>
        <dbReference type="ARBA" id="ARBA00001946"/>
    </source>
</evidence>
<dbReference type="EC" id="2.7.7.65" evidence="2"/>
<keyword evidence="4" id="KW-0812">Transmembrane</keyword>
<dbReference type="Gene3D" id="3.30.70.270">
    <property type="match status" value="1"/>
</dbReference>
<dbReference type="Proteomes" id="UP000244223">
    <property type="component" value="Unassembled WGS sequence"/>
</dbReference>
<comment type="catalytic activity">
    <reaction evidence="3">
        <text>2 GTP = 3',3'-c-di-GMP + 2 diphosphate</text>
        <dbReference type="Rhea" id="RHEA:24898"/>
        <dbReference type="ChEBI" id="CHEBI:33019"/>
        <dbReference type="ChEBI" id="CHEBI:37565"/>
        <dbReference type="ChEBI" id="CHEBI:58805"/>
        <dbReference type="EC" id="2.7.7.65"/>
    </reaction>
</comment>
<accession>A0A2T5IUI4</accession>
<dbReference type="InterPro" id="IPR050469">
    <property type="entry name" value="Diguanylate_Cyclase"/>
</dbReference>
<evidence type="ECO:0000256" key="3">
    <source>
        <dbReference type="ARBA" id="ARBA00034247"/>
    </source>
</evidence>
<dbReference type="GO" id="GO:0052621">
    <property type="term" value="F:diguanylate cyclase activity"/>
    <property type="evidence" value="ECO:0007669"/>
    <property type="project" value="UniProtKB-EC"/>
</dbReference>
<reference evidence="6 7" key="1">
    <citation type="submission" date="2018-04" db="EMBL/GenBank/DDBJ databases">
        <title>Genomic Encyclopedia of Archaeal and Bacterial Type Strains, Phase II (KMG-II): from individual species to whole genera.</title>
        <authorList>
            <person name="Goeker M."/>
        </authorList>
    </citation>
    <scope>NUCLEOTIDE SEQUENCE [LARGE SCALE GENOMIC DNA]</scope>
    <source>
        <strain evidence="6 7">DSM 5822</strain>
    </source>
</reference>
<dbReference type="PANTHER" id="PTHR45138:SF9">
    <property type="entry name" value="DIGUANYLATE CYCLASE DGCM-RELATED"/>
    <property type="match status" value="1"/>
</dbReference>
<dbReference type="NCBIfam" id="TIGR00254">
    <property type="entry name" value="GGDEF"/>
    <property type="match status" value="1"/>
</dbReference>
<dbReference type="InterPro" id="IPR029787">
    <property type="entry name" value="Nucleotide_cyclase"/>
</dbReference>
<evidence type="ECO:0000259" key="5">
    <source>
        <dbReference type="PROSITE" id="PS50887"/>
    </source>
</evidence>
<name>A0A2T5IUI4_9GAMM</name>
<dbReference type="GO" id="GO:0043709">
    <property type="term" value="P:cell adhesion involved in single-species biofilm formation"/>
    <property type="evidence" value="ECO:0007669"/>
    <property type="project" value="TreeGrafter"/>
</dbReference>
<dbReference type="EMBL" id="QAON01000018">
    <property type="protein sequence ID" value="PTQ87549.1"/>
    <property type="molecule type" value="Genomic_DNA"/>
</dbReference>
<gene>
    <name evidence="6" type="ORF">C8N29_11844</name>
</gene>
<dbReference type="OrthoDB" id="9759607at2"/>
<evidence type="ECO:0000313" key="6">
    <source>
        <dbReference type="EMBL" id="PTQ87549.1"/>
    </source>
</evidence>
<organism evidence="6 7">
    <name type="scientific">Agitococcus lubricus</name>
    <dbReference type="NCBI Taxonomy" id="1077255"/>
    <lineage>
        <taxon>Bacteria</taxon>
        <taxon>Pseudomonadati</taxon>
        <taxon>Pseudomonadota</taxon>
        <taxon>Gammaproteobacteria</taxon>
        <taxon>Moraxellales</taxon>
        <taxon>Moraxellaceae</taxon>
        <taxon>Agitococcus</taxon>
    </lineage>
</organism>
<dbReference type="CDD" id="cd01949">
    <property type="entry name" value="GGDEF"/>
    <property type="match status" value="1"/>
</dbReference>
<dbReference type="PROSITE" id="PS50887">
    <property type="entry name" value="GGDEF"/>
    <property type="match status" value="1"/>
</dbReference>
<dbReference type="InterPro" id="IPR043128">
    <property type="entry name" value="Rev_trsase/Diguanyl_cyclase"/>
</dbReference>
<dbReference type="PANTHER" id="PTHR45138">
    <property type="entry name" value="REGULATORY COMPONENTS OF SENSORY TRANSDUCTION SYSTEM"/>
    <property type="match status" value="1"/>
</dbReference>
<dbReference type="GO" id="GO:1902201">
    <property type="term" value="P:negative regulation of bacterial-type flagellum-dependent cell motility"/>
    <property type="evidence" value="ECO:0007669"/>
    <property type="project" value="TreeGrafter"/>
</dbReference>
<comment type="caution">
    <text evidence="6">The sequence shown here is derived from an EMBL/GenBank/DDBJ whole genome shotgun (WGS) entry which is preliminary data.</text>
</comment>
<feature type="transmembrane region" description="Helical" evidence="4">
    <location>
        <begin position="196"/>
        <end position="214"/>
    </location>
</feature>